<protein>
    <submittedName>
        <fullName evidence="1">Uncharacterized protein</fullName>
    </submittedName>
</protein>
<gene>
    <name evidence="1" type="ORF">MLD38_007656</name>
</gene>
<name>A0ACB9RTP3_9MYRT</name>
<accession>A0ACB9RTP3</accession>
<reference evidence="2" key="1">
    <citation type="journal article" date="2023" name="Front. Plant Sci.">
        <title>Chromosomal-level genome assembly of Melastoma candidum provides insights into trichome evolution.</title>
        <authorList>
            <person name="Zhong Y."/>
            <person name="Wu W."/>
            <person name="Sun C."/>
            <person name="Zou P."/>
            <person name="Liu Y."/>
            <person name="Dai S."/>
            <person name="Zhou R."/>
        </authorList>
    </citation>
    <scope>NUCLEOTIDE SEQUENCE [LARGE SCALE GENOMIC DNA]</scope>
</reference>
<evidence type="ECO:0000313" key="2">
    <source>
        <dbReference type="Proteomes" id="UP001057402"/>
    </source>
</evidence>
<sequence>MDTTISSATPKLQGMANPISKKQNSKRNEIPAIMESTTSKVNVIHLATALTSSVIPLGGRTDFAISVPEVFHLSVGEHKEKMKDDDETNRIQQIVQFTSHEIEEKVNIIFVFAENEFNSKKLQIVEVEKKKKIRHEYEQTENRVEICKKIEYSMQLDTSRIKVL</sequence>
<keyword evidence="2" id="KW-1185">Reference proteome</keyword>
<organism evidence="1 2">
    <name type="scientific">Melastoma candidum</name>
    <dbReference type="NCBI Taxonomy" id="119954"/>
    <lineage>
        <taxon>Eukaryota</taxon>
        <taxon>Viridiplantae</taxon>
        <taxon>Streptophyta</taxon>
        <taxon>Embryophyta</taxon>
        <taxon>Tracheophyta</taxon>
        <taxon>Spermatophyta</taxon>
        <taxon>Magnoliopsida</taxon>
        <taxon>eudicotyledons</taxon>
        <taxon>Gunneridae</taxon>
        <taxon>Pentapetalae</taxon>
        <taxon>rosids</taxon>
        <taxon>malvids</taxon>
        <taxon>Myrtales</taxon>
        <taxon>Melastomataceae</taxon>
        <taxon>Melastomatoideae</taxon>
        <taxon>Melastomateae</taxon>
        <taxon>Melastoma</taxon>
    </lineage>
</organism>
<dbReference type="Proteomes" id="UP001057402">
    <property type="component" value="Chromosome 3"/>
</dbReference>
<dbReference type="EMBL" id="CM042882">
    <property type="protein sequence ID" value="KAI4381596.1"/>
    <property type="molecule type" value="Genomic_DNA"/>
</dbReference>
<proteinExistence type="predicted"/>
<evidence type="ECO:0000313" key="1">
    <source>
        <dbReference type="EMBL" id="KAI4381596.1"/>
    </source>
</evidence>
<comment type="caution">
    <text evidence="1">The sequence shown here is derived from an EMBL/GenBank/DDBJ whole genome shotgun (WGS) entry which is preliminary data.</text>
</comment>